<dbReference type="GO" id="GO:0016747">
    <property type="term" value="F:acyltransferase activity, transferring groups other than amino-acyl groups"/>
    <property type="evidence" value="ECO:0007669"/>
    <property type="project" value="InterPro"/>
</dbReference>
<dbReference type="CDD" id="cd04301">
    <property type="entry name" value="NAT_SF"/>
    <property type="match status" value="1"/>
</dbReference>
<keyword evidence="3" id="KW-1185">Reference proteome</keyword>
<name>A0A2J6PU22_9HELO</name>
<proteinExistence type="predicted"/>
<organism evidence="2 3">
    <name type="scientific">Hyaloscypha hepaticicola</name>
    <dbReference type="NCBI Taxonomy" id="2082293"/>
    <lineage>
        <taxon>Eukaryota</taxon>
        <taxon>Fungi</taxon>
        <taxon>Dikarya</taxon>
        <taxon>Ascomycota</taxon>
        <taxon>Pezizomycotina</taxon>
        <taxon>Leotiomycetes</taxon>
        <taxon>Helotiales</taxon>
        <taxon>Hyaloscyphaceae</taxon>
        <taxon>Hyaloscypha</taxon>
    </lineage>
</organism>
<sequence length="89" mass="10154">MLMMRKLIVLATAPAYQRRGLGSMLLKHVLQMADKEGRVAYIEATDAGYPLYLRLGWKQIDIVELDLSKFGGKRTSSNRVMLREAQRTL</sequence>
<dbReference type="InterPro" id="IPR016181">
    <property type="entry name" value="Acyl_CoA_acyltransferase"/>
</dbReference>
<evidence type="ECO:0000259" key="1">
    <source>
        <dbReference type="PROSITE" id="PS51186"/>
    </source>
</evidence>
<dbReference type="InterPro" id="IPR000182">
    <property type="entry name" value="GNAT_dom"/>
</dbReference>
<dbReference type="InterPro" id="IPR052523">
    <property type="entry name" value="Trichothecene_AcTrans"/>
</dbReference>
<feature type="domain" description="N-acetyltransferase" evidence="1">
    <location>
        <begin position="1"/>
        <end position="86"/>
    </location>
</feature>
<dbReference type="SUPFAM" id="SSF55729">
    <property type="entry name" value="Acyl-CoA N-acyltransferases (Nat)"/>
    <property type="match status" value="1"/>
</dbReference>
<protein>
    <recommendedName>
        <fullName evidence="1">N-acetyltransferase domain-containing protein</fullName>
    </recommendedName>
</protein>
<gene>
    <name evidence="2" type="ORF">NA56DRAFT_752198</name>
</gene>
<dbReference type="Proteomes" id="UP000235672">
    <property type="component" value="Unassembled WGS sequence"/>
</dbReference>
<dbReference type="PANTHER" id="PTHR42791:SF2">
    <property type="entry name" value="N-ACETYLTRANSFERASE DOMAIN-CONTAINING PROTEIN"/>
    <property type="match status" value="1"/>
</dbReference>
<dbReference type="AlphaFoldDB" id="A0A2J6PU22"/>
<dbReference type="PANTHER" id="PTHR42791">
    <property type="entry name" value="GNAT FAMILY ACETYLTRANSFERASE"/>
    <property type="match status" value="1"/>
</dbReference>
<dbReference type="PROSITE" id="PS51186">
    <property type="entry name" value="GNAT"/>
    <property type="match status" value="1"/>
</dbReference>
<evidence type="ECO:0000313" key="2">
    <source>
        <dbReference type="EMBL" id="PMD17527.1"/>
    </source>
</evidence>
<dbReference type="EMBL" id="KZ613499">
    <property type="protein sequence ID" value="PMD17527.1"/>
    <property type="molecule type" value="Genomic_DNA"/>
</dbReference>
<dbReference type="Gene3D" id="3.40.630.30">
    <property type="match status" value="1"/>
</dbReference>
<dbReference type="STRING" id="1745343.A0A2J6PU22"/>
<reference evidence="2 3" key="1">
    <citation type="submission" date="2016-05" db="EMBL/GenBank/DDBJ databases">
        <title>A degradative enzymes factory behind the ericoid mycorrhizal symbiosis.</title>
        <authorList>
            <consortium name="DOE Joint Genome Institute"/>
            <person name="Martino E."/>
            <person name="Morin E."/>
            <person name="Grelet G."/>
            <person name="Kuo A."/>
            <person name="Kohler A."/>
            <person name="Daghino S."/>
            <person name="Barry K."/>
            <person name="Choi C."/>
            <person name="Cichocki N."/>
            <person name="Clum A."/>
            <person name="Copeland A."/>
            <person name="Hainaut M."/>
            <person name="Haridas S."/>
            <person name="Labutti K."/>
            <person name="Lindquist E."/>
            <person name="Lipzen A."/>
            <person name="Khouja H.-R."/>
            <person name="Murat C."/>
            <person name="Ohm R."/>
            <person name="Olson A."/>
            <person name="Spatafora J."/>
            <person name="Veneault-Fourrey C."/>
            <person name="Henrissat B."/>
            <person name="Grigoriev I."/>
            <person name="Martin F."/>
            <person name="Perotto S."/>
        </authorList>
    </citation>
    <scope>NUCLEOTIDE SEQUENCE [LARGE SCALE GENOMIC DNA]</scope>
    <source>
        <strain evidence="2 3">UAMH 7357</strain>
    </source>
</reference>
<evidence type="ECO:0000313" key="3">
    <source>
        <dbReference type="Proteomes" id="UP000235672"/>
    </source>
</evidence>
<accession>A0A2J6PU22</accession>
<dbReference type="Pfam" id="PF13508">
    <property type="entry name" value="Acetyltransf_7"/>
    <property type="match status" value="1"/>
</dbReference>
<dbReference type="OrthoDB" id="2832510at2759"/>